<evidence type="ECO:0000313" key="6">
    <source>
        <dbReference type="EMBL" id="KAB4117143.1"/>
    </source>
</evidence>
<organism evidence="4">
    <name type="scientific">Bacteroides uniformis</name>
    <dbReference type="NCBI Taxonomy" id="820"/>
    <lineage>
        <taxon>Bacteria</taxon>
        <taxon>Pseudomonadati</taxon>
        <taxon>Bacteroidota</taxon>
        <taxon>Bacteroidia</taxon>
        <taxon>Bacteroidales</taxon>
        <taxon>Bacteroidaceae</taxon>
        <taxon>Bacteroides</taxon>
    </lineage>
</organism>
<feature type="domain" description="Protein FecR C-terminal" evidence="3">
    <location>
        <begin position="257"/>
        <end position="322"/>
    </location>
</feature>
<evidence type="ECO:0000259" key="2">
    <source>
        <dbReference type="Pfam" id="PF04773"/>
    </source>
</evidence>
<keyword evidence="1" id="KW-0812">Transmembrane</keyword>
<evidence type="ECO:0000313" key="19">
    <source>
        <dbReference type="Proteomes" id="UP000466952"/>
    </source>
</evidence>
<proteinExistence type="predicted"/>
<reference evidence="4" key="1">
    <citation type="submission" date="2015-09" db="EMBL/GenBank/DDBJ databases">
        <authorList>
            <consortium name="Pathogen Informatics"/>
        </authorList>
    </citation>
    <scope>NUCLEOTIDE SEQUENCE [LARGE SCALE GENOMIC DNA]</scope>
    <source>
        <strain evidence="4">2789STDY5834942</strain>
    </source>
</reference>
<dbReference type="EMBL" id="WCUR01000020">
    <property type="protein sequence ID" value="KAB4117143.1"/>
    <property type="molecule type" value="Genomic_DNA"/>
</dbReference>
<keyword evidence="1" id="KW-1133">Transmembrane helix</keyword>
<dbReference type="EMBL" id="CZBF01000009">
    <property type="protein sequence ID" value="CUQ30264.1"/>
    <property type="molecule type" value="Genomic_DNA"/>
</dbReference>
<dbReference type="Gene3D" id="3.55.50.30">
    <property type="match status" value="1"/>
</dbReference>
<reference evidence="9" key="4">
    <citation type="submission" date="2022-10" db="EMBL/GenBank/DDBJ databases">
        <title>Human gut microbiome strain richness.</title>
        <authorList>
            <person name="Chen-Liaw A."/>
        </authorList>
    </citation>
    <scope>NUCLEOTIDE SEQUENCE</scope>
    <source>
        <strain evidence="9">1001713st1_F9_1001713B170221_170320</strain>
    </source>
</reference>
<feature type="transmembrane region" description="Helical" evidence="1">
    <location>
        <begin position="83"/>
        <end position="104"/>
    </location>
</feature>
<sequence length="329" mass="37896">MKMDKEMIDRVLDNSASSVESKATMDWFATEEGQEYLSQRITAESVLMGEREIEEWTGGNIPTERMRKRFLGQIKQHSRLWRWWQVAAVFIPFLLFGSTIVFLADKAGVFSDIQYAEIVVPCGERMQVVLQDGTNVELNSATTLRYPKKFGLFSRKVELYGEGYFKVAKERGRPFTVQTKDLEVRVTGTQFNMKAYPADFHIFVTLDEGSVLLKGMGDKVYPLKPGESAAYDCRSGKCDITRPIDLDGMKAWRTNSLNFYMAPLKDIIKVMERQYDTQFIINDSILLDSRYTLSTSKVNVIDVLHDLEKVSCIEFIEKDENVFEIRRKD</sequence>
<protein>
    <submittedName>
        <fullName evidence="5">DUF4974 domain-containing protein</fullName>
    </submittedName>
    <submittedName>
        <fullName evidence="9">FecR domain-containing protein</fullName>
    </submittedName>
    <submittedName>
        <fullName evidence="10">FecR family protein</fullName>
    </submittedName>
    <submittedName>
        <fullName evidence="4">Putative anti-sigma factor</fullName>
    </submittedName>
</protein>
<keyword evidence="1" id="KW-0472">Membrane</keyword>
<evidence type="ECO:0000259" key="3">
    <source>
        <dbReference type="Pfam" id="PF16344"/>
    </source>
</evidence>
<dbReference type="Proteomes" id="UP000434462">
    <property type="component" value="Unassembled WGS sequence"/>
</dbReference>
<dbReference type="EMBL" id="WCTR01000011">
    <property type="protein sequence ID" value="KAB4210911.1"/>
    <property type="molecule type" value="Genomic_DNA"/>
</dbReference>
<dbReference type="EMBL" id="QRZC01000012">
    <property type="protein sequence ID" value="RGV41884.1"/>
    <property type="molecule type" value="Genomic_DNA"/>
</dbReference>
<dbReference type="PANTHER" id="PTHR30273:SF2">
    <property type="entry name" value="PROTEIN FECR"/>
    <property type="match status" value="1"/>
</dbReference>
<dbReference type="EMBL" id="WCUP01000014">
    <property type="protein sequence ID" value="KAB4106326.1"/>
    <property type="molecule type" value="Genomic_DNA"/>
</dbReference>
<evidence type="ECO:0000313" key="10">
    <source>
        <dbReference type="EMBL" id="RGI72613.1"/>
    </source>
</evidence>
<evidence type="ECO:0000313" key="12">
    <source>
        <dbReference type="EMBL" id="RHE56126.1"/>
    </source>
</evidence>
<evidence type="ECO:0000313" key="15">
    <source>
        <dbReference type="Proteomes" id="UP000285343"/>
    </source>
</evidence>
<evidence type="ECO:0000313" key="17">
    <source>
        <dbReference type="Proteomes" id="UP000438773"/>
    </source>
</evidence>
<evidence type="ECO:0000313" key="7">
    <source>
        <dbReference type="EMBL" id="KAB4128992.1"/>
    </source>
</evidence>
<dbReference type="Proteomes" id="UP000284640">
    <property type="component" value="Unassembled WGS sequence"/>
</dbReference>
<evidence type="ECO:0000313" key="14">
    <source>
        <dbReference type="Proteomes" id="UP000284640"/>
    </source>
</evidence>
<reference evidence="13 14" key="2">
    <citation type="submission" date="2018-08" db="EMBL/GenBank/DDBJ databases">
        <title>A genome reference for cultivated species of the human gut microbiota.</title>
        <authorList>
            <person name="Zou Y."/>
            <person name="Xue W."/>
            <person name="Luo G."/>
        </authorList>
    </citation>
    <scope>NUCLEOTIDE SEQUENCE [LARGE SCALE GENOMIC DNA]</scope>
    <source>
        <strain evidence="11 15">AF14-42</strain>
        <strain evidence="12 14">AM27-46</strain>
        <strain evidence="10 13">TM10-17</strain>
    </source>
</reference>
<dbReference type="GO" id="GO:0016989">
    <property type="term" value="F:sigma factor antagonist activity"/>
    <property type="evidence" value="ECO:0007669"/>
    <property type="project" value="TreeGrafter"/>
</dbReference>
<dbReference type="Proteomes" id="UP000438773">
    <property type="component" value="Unassembled WGS sequence"/>
</dbReference>
<evidence type="ECO:0000313" key="16">
    <source>
        <dbReference type="Proteomes" id="UP000434462"/>
    </source>
</evidence>
<gene>
    <name evidence="12" type="ORF">DW729_18160</name>
    <name evidence="11" type="ORF">DWW14_10870</name>
    <name evidence="10" type="ORF">DXD90_18180</name>
    <name evidence="4" type="ORF">ERS852554_03907</name>
    <name evidence="8" type="ORF">GAP55_15155</name>
    <name evidence="5" type="ORF">GAQ70_17950</name>
    <name evidence="6" type="ORF">GAQ72_08470</name>
    <name evidence="7" type="ORF">GAQ75_01560</name>
    <name evidence="9" type="ORF">POZ10_05555</name>
</gene>
<dbReference type="EMBL" id="QSKL01000027">
    <property type="protein sequence ID" value="RHE56126.1"/>
    <property type="molecule type" value="Genomic_DNA"/>
</dbReference>
<dbReference type="Proteomes" id="UP000441711">
    <property type="component" value="Unassembled WGS sequence"/>
</dbReference>
<accession>A0A174V691</accession>
<dbReference type="InterPro" id="IPR012373">
    <property type="entry name" value="Ferrdict_sens_TM"/>
</dbReference>
<dbReference type="PIRSF" id="PIRSF018266">
    <property type="entry name" value="FecR"/>
    <property type="match status" value="1"/>
</dbReference>
<dbReference type="EMBL" id="JAQNSI010000159">
    <property type="protein sequence ID" value="MDC1900082.1"/>
    <property type="molecule type" value="Genomic_DNA"/>
</dbReference>
<dbReference type="Proteomes" id="UP000095788">
    <property type="component" value="Unassembled WGS sequence"/>
</dbReference>
<evidence type="ECO:0000313" key="8">
    <source>
        <dbReference type="EMBL" id="KAB4210911.1"/>
    </source>
</evidence>
<reference evidence="16 17" key="3">
    <citation type="journal article" date="2019" name="Nat. Med.">
        <title>A library of human gut bacterial isolates paired with longitudinal multiomics data enables mechanistic microbiome research.</title>
        <authorList>
            <person name="Poyet M."/>
            <person name="Groussin M."/>
            <person name="Gibbons S.M."/>
            <person name="Avila-Pacheco J."/>
            <person name="Jiang X."/>
            <person name="Kearney S.M."/>
            <person name="Perrotta A.R."/>
            <person name="Berdy B."/>
            <person name="Zhao S."/>
            <person name="Lieberman T.D."/>
            <person name="Swanson P.K."/>
            <person name="Smith M."/>
            <person name="Roesemann S."/>
            <person name="Alexander J.E."/>
            <person name="Rich S.A."/>
            <person name="Livny J."/>
            <person name="Vlamakis H."/>
            <person name="Clish C."/>
            <person name="Bullock K."/>
            <person name="Deik A."/>
            <person name="Scott J."/>
            <person name="Pierce K.A."/>
            <person name="Xavier R.J."/>
            <person name="Alm E.J."/>
        </authorList>
    </citation>
    <scope>NUCLEOTIDE SEQUENCE [LARGE SCALE GENOMIC DNA]</scope>
    <source>
        <strain evidence="8 19">BIOML-A11</strain>
        <strain evidence="5 18">BIOML-A36</strain>
        <strain evidence="7 17">BIOML-A37</strain>
        <strain evidence="6 16">BIOML-A38</strain>
    </source>
</reference>
<evidence type="ECO:0000313" key="5">
    <source>
        <dbReference type="EMBL" id="KAB4106326.1"/>
    </source>
</evidence>
<evidence type="ECO:0000313" key="11">
    <source>
        <dbReference type="EMBL" id="RGV41884.1"/>
    </source>
</evidence>
<feature type="domain" description="FecR protein" evidence="2">
    <location>
        <begin position="118"/>
        <end position="211"/>
    </location>
</feature>
<dbReference type="Proteomes" id="UP001222603">
    <property type="component" value="Unassembled WGS sequence"/>
</dbReference>
<dbReference type="Proteomes" id="UP000466952">
    <property type="component" value="Unassembled WGS sequence"/>
</dbReference>
<evidence type="ECO:0000313" key="13">
    <source>
        <dbReference type="Proteomes" id="UP000263754"/>
    </source>
</evidence>
<dbReference type="EMBL" id="QSOF01000033">
    <property type="protein sequence ID" value="RGI72613.1"/>
    <property type="molecule type" value="Genomic_DNA"/>
</dbReference>
<evidence type="ECO:0000256" key="1">
    <source>
        <dbReference type="SAM" id="Phobius"/>
    </source>
</evidence>
<dbReference type="Proteomes" id="UP000285343">
    <property type="component" value="Unassembled WGS sequence"/>
</dbReference>
<evidence type="ECO:0000313" key="18">
    <source>
        <dbReference type="Proteomes" id="UP000441711"/>
    </source>
</evidence>
<name>A0A174V691_BACUN</name>
<dbReference type="Pfam" id="PF16344">
    <property type="entry name" value="FecR_C"/>
    <property type="match status" value="1"/>
</dbReference>
<dbReference type="PANTHER" id="PTHR30273">
    <property type="entry name" value="PERIPLASMIC SIGNAL SENSOR AND SIGMA FACTOR ACTIVATOR FECR-RELATED"/>
    <property type="match status" value="1"/>
</dbReference>
<evidence type="ECO:0000313" key="9">
    <source>
        <dbReference type="EMBL" id="MDC1900082.1"/>
    </source>
</evidence>
<dbReference type="Gene3D" id="2.60.120.1440">
    <property type="match status" value="1"/>
</dbReference>
<dbReference type="InterPro" id="IPR006860">
    <property type="entry name" value="FecR"/>
</dbReference>
<evidence type="ECO:0000313" key="4">
    <source>
        <dbReference type="EMBL" id="CUQ30264.1"/>
    </source>
</evidence>
<dbReference type="Proteomes" id="UP000263754">
    <property type="component" value="Unassembled WGS sequence"/>
</dbReference>
<dbReference type="RefSeq" id="WP_005834994.1">
    <property type="nucleotide sequence ID" value="NZ_CAKOCG010000021.1"/>
</dbReference>
<dbReference type="Pfam" id="PF04773">
    <property type="entry name" value="FecR"/>
    <property type="match status" value="1"/>
</dbReference>
<dbReference type="EMBL" id="WCUQ01000001">
    <property type="protein sequence ID" value="KAB4128992.1"/>
    <property type="molecule type" value="Genomic_DNA"/>
</dbReference>
<dbReference type="AlphaFoldDB" id="A0A174V691"/>
<dbReference type="InterPro" id="IPR032508">
    <property type="entry name" value="FecR_C"/>
</dbReference>